<feature type="compositionally biased region" description="Polar residues" evidence="7">
    <location>
        <begin position="408"/>
        <end position="418"/>
    </location>
</feature>
<dbReference type="OMA" id="NWISNIF"/>
<dbReference type="WBParaSite" id="nRc.2.0.1.t22301-RA">
    <property type="protein sequence ID" value="nRc.2.0.1.t22301-RA"/>
    <property type="gene ID" value="nRc.2.0.1.g22301"/>
</dbReference>
<dbReference type="InterPro" id="IPR001012">
    <property type="entry name" value="UBX_dom"/>
</dbReference>
<comment type="subcellular location">
    <subcellularLocation>
        <location evidence="1">Endoplasmic reticulum membrane</location>
        <topology evidence="1">Peripheral membrane protein</topology>
    </subcellularLocation>
</comment>
<organism evidence="9 10">
    <name type="scientific">Romanomermis culicivorax</name>
    <name type="common">Nematode worm</name>
    <dbReference type="NCBI Taxonomy" id="13658"/>
    <lineage>
        <taxon>Eukaryota</taxon>
        <taxon>Metazoa</taxon>
        <taxon>Ecdysozoa</taxon>
        <taxon>Nematoda</taxon>
        <taxon>Enoplea</taxon>
        <taxon>Dorylaimia</taxon>
        <taxon>Mermithida</taxon>
        <taxon>Mermithoidea</taxon>
        <taxon>Mermithidae</taxon>
        <taxon>Romanomermis</taxon>
    </lineage>
</organism>
<dbReference type="AlphaFoldDB" id="A0A915J826"/>
<evidence type="ECO:0000259" key="8">
    <source>
        <dbReference type="PROSITE" id="PS50033"/>
    </source>
</evidence>
<protein>
    <recommendedName>
        <fullName evidence="4">UBX domain-containing protein 4</fullName>
    </recommendedName>
    <alternativeName>
        <fullName evidence="5">UBX domain-containing protein 2</fullName>
    </alternativeName>
</protein>
<comment type="function">
    <text evidence="6">Involved in endoplasmic reticulum-associated protein degradation (ERAD). Acts as a platform to recruit both UBQLN1 and VCP to the ER during ERAD.</text>
</comment>
<dbReference type="PANTHER" id="PTHR46424">
    <property type="entry name" value="UBX DOMAIN-CONTAINING PROTEIN 4"/>
    <property type="match status" value="1"/>
</dbReference>
<comment type="subunit">
    <text evidence="3">Directly interacts with VCP. Interacts with UBQLN1. Forms a complex with VCP and UBQLN1.</text>
</comment>
<feature type="domain" description="UBX" evidence="8">
    <location>
        <begin position="251"/>
        <end position="330"/>
    </location>
</feature>
<feature type="region of interest" description="Disordered" evidence="7">
    <location>
        <begin position="146"/>
        <end position="172"/>
    </location>
</feature>
<keyword evidence="9" id="KW-1185">Reference proteome</keyword>
<dbReference type="PANTHER" id="PTHR46424:SF1">
    <property type="entry name" value="UBX DOMAIN-CONTAINING PROTEIN 4"/>
    <property type="match status" value="1"/>
</dbReference>
<evidence type="ECO:0000256" key="4">
    <source>
        <dbReference type="ARBA" id="ARBA00040925"/>
    </source>
</evidence>
<evidence type="ECO:0000313" key="10">
    <source>
        <dbReference type="WBParaSite" id="nRc.2.0.1.t22301-RA"/>
    </source>
</evidence>
<dbReference type="Gene3D" id="3.10.20.90">
    <property type="entry name" value="Phosphatidylinositol 3-kinase Catalytic Subunit, Chain A, domain 1"/>
    <property type="match status" value="1"/>
</dbReference>
<proteinExistence type="predicted"/>
<keyword evidence="2" id="KW-0834">Unfolded protein response</keyword>
<evidence type="ECO:0000256" key="3">
    <source>
        <dbReference type="ARBA" id="ARBA00038812"/>
    </source>
</evidence>
<evidence type="ECO:0000256" key="2">
    <source>
        <dbReference type="ARBA" id="ARBA00023230"/>
    </source>
</evidence>
<dbReference type="GO" id="GO:0005789">
    <property type="term" value="C:endoplasmic reticulum membrane"/>
    <property type="evidence" value="ECO:0007669"/>
    <property type="project" value="UniProtKB-SubCell"/>
</dbReference>
<feature type="region of interest" description="Disordered" evidence="7">
    <location>
        <begin position="380"/>
        <end position="418"/>
    </location>
</feature>
<evidence type="ECO:0000256" key="6">
    <source>
        <dbReference type="ARBA" id="ARBA00046062"/>
    </source>
</evidence>
<evidence type="ECO:0000313" key="9">
    <source>
        <dbReference type="Proteomes" id="UP000887565"/>
    </source>
</evidence>
<evidence type="ECO:0000256" key="7">
    <source>
        <dbReference type="SAM" id="MobiDB-lite"/>
    </source>
</evidence>
<dbReference type="Gene3D" id="3.40.30.10">
    <property type="entry name" value="Glutaredoxin"/>
    <property type="match status" value="1"/>
</dbReference>
<dbReference type="Pfam" id="PF00789">
    <property type="entry name" value="UBX"/>
    <property type="match status" value="1"/>
</dbReference>
<dbReference type="GO" id="GO:0036503">
    <property type="term" value="P:ERAD pathway"/>
    <property type="evidence" value="ECO:0007669"/>
    <property type="project" value="TreeGrafter"/>
</dbReference>
<sequence length="418" mass="48063">MRIETIDEKSQFSTKHRLLTISKRDGVIQLTETLEGKENDSKLALETWEDDDVQSVCVENACVALKLDKESIEARQFAEFYPLVSIPISFLINGEGVALDVVVDPVSPSQLKERIQKCLQKLEGQSNGVAEEENVNKAKELIKQIKESKENAAQESEREKELKRREDGKSMLAARERQKEMEMLAAAEERKRDKQADREYLKKLREQIAADRAEKSAKYQSQIDEGEEEQKKKIKAAAEAKQALIEAEQERLHSKARIQFRLPGGDEAPLVHEFDSNAEFSAAYDFVSLNLHLKQNFRLIQMYPRREFTVLDSNKTFRQLDLTPSAVLMILEPKKTRGSSSVQIYQGNWISNIFSMLFLPVVTIYNMVFNYVFPPNVNRNNTQNINNARQDSNVRRLHDDHRDKDDNATWNGNSTQQL</sequence>
<dbReference type="InterPro" id="IPR036249">
    <property type="entry name" value="Thioredoxin-like_sf"/>
</dbReference>
<dbReference type="PROSITE" id="PS50033">
    <property type="entry name" value="UBX"/>
    <property type="match status" value="1"/>
</dbReference>
<feature type="compositionally biased region" description="Basic and acidic residues" evidence="7">
    <location>
        <begin position="392"/>
        <end position="407"/>
    </location>
</feature>
<dbReference type="GO" id="GO:0006986">
    <property type="term" value="P:response to unfolded protein"/>
    <property type="evidence" value="ECO:0007669"/>
    <property type="project" value="UniProtKB-KW"/>
</dbReference>
<reference evidence="10" key="1">
    <citation type="submission" date="2022-11" db="UniProtKB">
        <authorList>
            <consortium name="WormBaseParasite"/>
        </authorList>
    </citation>
    <scope>IDENTIFICATION</scope>
</reference>
<dbReference type="InterPro" id="IPR029071">
    <property type="entry name" value="Ubiquitin-like_domsf"/>
</dbReference>
<accession>A0A915J826</accession>
<evidence type="ECO:0000256" key="5">
    <source>
        <dbReference type="ARBA" id="ARBA00041575"/>
    </source>
</evidence>
<dbReference type="Proteomes" id="UP000887565">
    <property type="component" value="Unplaced"/>
</dbReference>
<dbReference type="SMART" id="SM00166">
    <property type="entry name" value="UBX"/>
    <property type="match status" value="1"/>
</dbReference>
<dbReference type="SUPFAM" id="SSF52833">
    <property type="entry name" value="Thioredoxin-like"/>
    <property type="match status" value="1"/>
</dbReference>
<name>A0A915J826_ROMCU</name>
<dbReference type="SUPFAM" id="SSF54236">
    <property type="entry name" value="Ubiquitin-like"/>
    <property type="match status" value="1"/>
</dbReference>
<evidence type="ECO:0000256" key="1">
    <source>
        <dbReference type="ARBA" id="ARBA00004406"/>
    </source>
</evidence>